<reference evidence="1" key="1">
    <citation type="submission" date="2018-02" db="EMBL/GenBank/DDBJ databases">
        <title>Rhizophora mucronata_Transcriptome.</title>
        <authorList>
            <person name="Meera S.P."/>
            <person name="Sreeshan A."/>
            <person name="Augustine A."/>
        </authorList>
    </citation>
    <scope>NUCLEOTIDE SEQUENCE</scope>
    <source>
        <tissue evidence="1">Leaf</tissue>
    </source>
</reference>
<accession>A0A2P2Q873</accession>
<name>A0A2P2Q873_RHIMU</name>
<evidence type="ECO:0000313" key="1">
    <source>
        <dbReference type="EMBL" id="MBX63183.1"/>
    </source>
</evidence>
<dbReference type="EMBL" id="GGEC01082699">
    <property type="protein sequence ID" value="MBX63183.1"/>
    <property type="molecule type" value="Transcribed_RNA"/>
</dbReference>
<protein>
    <submittedName>
        <fullName evidence="1">Uncharacterized protein</fullName>
    </submittedName>
</protein>
<sequence>MNIKTSEEALKAFFTKYTPMDYVKNQISHATQLMIKALMNSIHAKEQPSAFP</sequence>
<proteinExistence type="predicted"/>
<dbReference type="AlphaFoldDB" id="A0A2P2Q873"/>
<organism evidence="1">
    <name type="scientific">Rhizophora mucronata</name>
    <name type="common">Asiatic mangrove</name>
    <dbReference type="NCBI Taxonomy" id="61149"/>
    <lineage>
        <taxon>Eukaryota</taxon>
        <taxon>Viridiplantae</taxon>
        <taxon>Streptophyta</taxon>
        <taxon>Embryophyta</taxon>
        <taxon>Tracheophyta</taxon>
        <taxon>Spermatophyta</taxon>
        <taxon>Magnoliopsida</taxon>
        <taxon>eudicotyledons</taxon>
        <taxon>Gunneridae</taxon>
        <taxon>Pentapetalae</taxon>
        <taxon>rosids</taxon>
        <taxon>fabids</taxon>
        <taxon>Malpighiales</taxon>
        <taxon>Rhizophoraceae</taxon>
        <taxon>Rhizophora</taxon>
    </lineage>
</organism>